<dbReference type="Gene3D" id="3.20.20.70">
    <property type="entry name" value="Aldolase class I"/>
    <property type="match status" value="1"/>
</dbReference>
<keyword evidence="6 9" id="KW-0028">Amino-acid biosynthesis</keyword>
<dbReference type="RefSeq" id="WP_010340770.1">
    <property type="nucleotide sequence ID" value="NZ_CP132343.1"/>
</dbReference>
<feature type="active site" description="Proton acceptor" evidence="9">
    <location>
        <position position="10"/>
    </location>
</feature>
<dbReference type="AlphaFoldDB" id="A0A2P5Z1G8"/>
<protein>
    <recommendedName>
        <fullName evidence="9 11">1-(5-phosphoribosyl)-5-[(5-phosphoribosylamino)methylideneamino] imidazole-4-carboxamide isomerase</fullName>
        <ecNumber evidence="9 11">5.3.1.16</ecNumber>
    </recommendedName>
    <alternativeName>
        <fullName evidence="9">Phosphoribosylformimino-5-aminoimidazole carboxamide ribotide isomerase</fullName>
    </alternativeName>
</protein>
<name>A0A2P5Z1G8_9XANT</name>
<keyword evidence="5 9" id="KW-0963">Cytoplasm</keyword>
<evidence type="ECO:0000256" key="5">
    <source>
        <dbReference type="ARBA" id="ARBA00022490"/>
    </source>
</evidence>
<dbReference type="GO" id="GO:0003949">
    <property type="term" value="F:1-(5-phosphoribosyl)-5-[(5-phosphoribosylamino)methylideneamino]imidazole-4-carboxamide isomerase activity"/>
    <property type="evidence" value="ECO:0007669"/>
    <property type="project" value="UniProtKB-UniRule"/>
</dbReference>
<dbReference type="OrthoDB" id="9807749at2"/>
<comment type="caution">
    <text evidence="12">The sequence shown here is derived from an EMBL/GenBank/DDBJ whole genome shotgun (WGS) entry which is preliminary data.</text>
</comment>
<dbReference type="InterPro" id="IPR023016">
    <property type="entry name" value="HisA/PriA"/>
</dbReference>
<dbReference type="NCBIfam" id="TIGR00007">
    <property type="entry name" value="1-(5-phosphoribosyl)-5-[(5-phosphoribosylamino)methylideneamino]imidazole-4-carboxamide isomerase"/>
    <property type="match status" value="1"/>
</dbReference>
<comment type="subcellular location">
    <subcellularLocation>
        <location evidence="2 9 11">Cytoplasm</location>
    </subcellularLocation>
</comment>
<dbReference type="InterPro" id="IPR013785">
    <property type="entry name" value="Aldolase_TIM"/>
</dbReference>
<evidence type="ECO:0000256" key="3">
    <source>
        <dbReference type="ARBA" id="ARBA00005133"/>
    </source>
</evidence>
<dbReference type="PANTHER" id="PTHR43090">
    <property type="entry name" value="1-(5-PHOSPHORIBOSYL)-5-[(5-PHOSPHORIBOSYLAMINO)METHYLIDENEAMINO] IMIDAZOLE-4-CARBOXAMIDE ISOMERASE"/>
    <property type="match status" value="1"/>
</dbReference>
<dbReference type="GO" id="GO:0005737">
    <property type="term" value="C:cytoplasm"/>
    <property type="evidence" value="ECO:0007669"/>
    <property type="project" value="UniProtKB-SubCell"/>
</dbReference>
<dbReference type="SUPFAM" id="SSF51366">
    <property type="entry name" value="Ribulose-phoshate binding barrel"/>
    <property type="match status" value="1"/>
</dbReference>
<evidence type="ECO:0000256" key="9">
    <source>
        <dbReference type="HAMAP-Rule" id="MF_01014"/>
    </source>
</evidence>
<evidence type="ECO:0000256" key="4">
    <source>
        <dbReference type="ARBA" id="ARBA00009667"/>
    </source>
</evidence>
<dbReference type="EC" id="5.3.1.16" evidence="9 11"/>
<dbReference type="InterPro" id="IPR006062">
    <property type="entry name" value="His_biosynth"/>
</dbReference>
<dbReference type="STRING" id="56458.SB85_01260"/>
<dbReference type="GO" id="GO:0000162">
    <property type="term" value="P:L-tryptophan biosynthetic process"/>
    <property type="evidence" value="ECO:0007669"/>
    <property type="project" value="TreeGrafter"/>
</dbReference>
<comment type="catalytic activity">
    <reaction evidence="1 9 11">
        <text>1-(5-phospho-beta-D-ribosyl)-5-[(5-phospho-beta-D-ribosylamino)methylideneamino]imidazole-4-carboxamide = 5-[(5-phospho-1-deoxy-D-ribulos-1-ylimino)methylamino]-1-(5-phospho-beta-D-ribosyl)imidazole-4-carboxamide</text>
        <dbReference type="Rhea" id="RHEA:15469"/>
        <dbReference type="ChEBI" id="CHEBI:58435"/>
        <dbReference type="ChEBI" id="CHEBI:58525"/>
        <dbReference type="EC" id="5.3.1.16"/>
    </reaction>
</comment>
<dbReference type="EMBL" id="MDEK01000014">
    <property type="protein sequence ID" value="PPU81293.1"/>
    <property type="molecule type" value="Genomic_DNA"/>
</dbReference>
<evidence type="ECO:0000256" key="7">
    <source>
        <dbReference type="ARBA" id="ARBA00023102"/>
    </source>
</evidence>
<reference evidence="12 13" key="1">
    <citation type="submission" date="2016-08" db="EMBL/GenBank/DDBJ databases">
        <authorList>
            <person name="Seilhamer J.J."/>
        </authorList>
    </citation>
    <scope>NUCLEOTIDE SEQUENCE [LARGE SCALE GENOMIC DNA]</scope>
    <source>
        <strain evidence="12 13">CFBP4641</strain>
    </source>
</reference>
<evidence type="ECO:0000256" key="10">
    <source>
        <dbReference type="RuleBase" id="RU003657"/>
    </source>
</evidence>
<evidence type="ECO:0000256" key="8">
    <source>
        <dbReference type="ARBA" id="ARBA00023235"/>
    </source>
</evidence>
<dbReference type="UniPathway" id="UPA00031">
    <property type="reaction ID" value="UER00009"/>
</dbReference>
<keyword evidence="7 9" id="KW-0368">Histidine biosynthesis</keyword>
<comment type="similarity">
    <text evidence="4 9 10">Belongs to the HisA/HisF family.</text>
</comment>
<dbReference type="CDD" id="cd04732">
    <property type="entry name" value="HisA"/>
    <property type="match status" value="1"/>
</dbReference>
<feature type="active site" description="Proton donor" evidence="9">
    <location>
        <position position="132"/>
    </location>
</feature>
<dbReference type="HAMAP" id="MF_01014">
    <property type="entry name" value="HisA"/>
    <property type="match status" value="1"/>
</dbReference>
<organism evidence="12 13">
    <name type="scientific">Xanthomonas sacchari</name>
    <dbReference type="NCBI Taxonomy" id="56458"/>
    <lineage>
        <taxon>Bacteria</taxon>
        <taxon>Pseudomonadati</taxon>
        <taxon>Pseudomonadota</taxon>
        <taxon>Gammaproteobacteria</taxon>
        <taxon>Lysobacterales</taxon>
        <taxon>Lysobacteraceae</taxon>
        <taxon>Xanthomonas</taxon>
    </lineage>
</organism>
<evidence type="ECO:0000256" key="2">
    <source>
        <dbReference type="ARBA" id="ARBA00004496"/>
    </source>
</evidence>
<accession>A0A2P5Z1G8</accession>
<dbReference type="FunFam" id="3.20.20.70:FF:000009">
    <property type="entry name" value="1-(5-phosphoribosyl)-5-[(5-phosphoribosylamino)methylideneamino] imidazole-4-carboxamide isomerase"/>
    <property type="match status" value="1"/>
</dbReference>
<dbReference type="InterPro" id="IPR011060">
    <property type="entry name" value="RibuloseP-bd_barrel"/>
</dbReference>
<evidence type="ECO:0000256" key="6">
    <source>
        <dbReference type="ARBA" id="ARBA00022605"/>
    </source>
</evidence>
<dbReference type="PANTHER" id="PTHR43090:SF2">
    <property type="entry name" value="1-(5-PHOSPHORIBOSYL)-5-[(5-PHOSPHORIBOSYLAMINO)METHYLIDENEAMINO] IMIDAZOLE-4-CARBOXAMIDE ISOMERASE"/>
    <property type="match status" value="1"/>
</dbReference>
<dbReference type="GeneID" id="93878950"/>
<sequence length="244" mass="26103">MSFVVYPALDIRDGRVVRLAQGDYARETHYGDDPLRRAQAFAEAGAQWMHLVDLDAARAGGYTLAPLLQRIRSETGLQVQTGGGVRSRADVQRLLEAGASRVVIGSLAVRDRESVLEWLAEFGPERITVALDSRQDAHGVWRLPVHGWTETSSLSLDTLAGEYAAAGLVHLLCTDIARDGMLSGPNLALYAHLRQLAPTLAVQASGGIRDAADVRGAREAGCAGAVLGKALLEGRLRLDEALAC</sequence>
<gene>
    <name evidence="9 12" type="primary">hisA</name>
    <name evidence="12" type="ORF">XsacCFBP4641_15545</name>
</gene>
<dbReference type="Proteomes" id="UP000247346">
    <property type="component" value="Unassembled WGS sequence"/>
</dbReference>
<dbReference type="Pfam" id="PF00977">
    <property type="entry name" value="His_biosynth"/>
    <property type="match status" value="1"/>
</dbReference>
<evidence type="ECO:0000313" key="12">
    <source>
        <dbReference type="EMBL" id="PPU81293.1"/>
    </source>
</evidence>
<dbReference type="InterPro" id="IPR006063">
    <property type="entry name" value="HisA_bact_arch"/>
</dbReference>
<keyword evidence="8 9" id="KW-0413">Isomerase</keyword>
<dbReference type="GO" id="GO:0000105">
    <property type="term" value="P:L-histidine biosynthetic process"/>
    <property type="evidence" value="ECO:0007669"/>
    <property type="project" value="UniProtKB-UniRule"/>
</dbReference>
<dbReference type="InterPro" id="IPR044524">
    <property type="entry name" value="Isoase_HisA-like"/>
</dbReference>
<evidence type="ECO:0000256" key="1">
    <source>
        <dbReference type="ARBA" id="ARBA00000901"/>
    </source>
</evidence>
<evidence type="ECO:0000256" key="11">
    <source>
        <dbReference type="RuleBase" id="RU003658"/>
    </source>
</evidence>
<proteinExistence type="inferred from homology"/>
<comment type="pathway">
    <text evidence="3 9 11">Amino-acid biosynthesis; L-histidine biosynthesis; L-histidine from 5-phospho-alpha-D-ribose 1-diphosphate: step 4/9.</text>
</comment>
<evidence type="ECO:0000313" key="13">
    <source>
        <dbReference type="Proteomes" id="UP000247346"/>
    </source>
</evidence>